<dbReference type="PANTHER" id="PTHR22600:SF57">
    <property type="entry name" value="BETA-N-ACETYLHEXOSAMINIDASE"/>
    <property type="match status" value="1"/>
</dbReference>
<comment type="similarity">
    <text evidence="2">Belongs to the glycosyl hydrolase 20 family.</text>
</comment>
<evidence type="ECO:0000256" key="2">
    <source>
        <dbReference type="ARBA" id="ARBA00006285"/>
    </source>
</evidence>
<evidence type="ECO:0000256" key="1">
    <source>
        <dbReference type="ARBA" id="ARBA00001231"/>
    </source>
</evidence>
<dbReference type="PANTHER" id="PTHR22600">
    <property type="entry name" value="BETA-HEXOSAMINIDASE"/>
    <property type="match status" value="1"/>
</dbReference>
<dbReference type="SUPFAM" id="SSF55545">
    <property type="entry name" value="beta-N-acetylhexosaminidase-like domain"/>
    <property type="match status" value="1"/>
</dbReference>
<dbReference type="GO" id="GO:0005975">
    <property type="term" value="P:carbohydrate metabolic process"/>
    <property type="evidence" value="ECO:0007669"/>
    <property type="project" value="InterPro"/>
</dbReference>
<evidence type="ECO:0000256" key="4">
    <source>
        <dbReference type="ARBA" id="ARBA00022801"/>
    </source>
</evidence>
<sequence length="781" mass="90475">MGIKMEKNCPMLYFVTIAVVFISNLQANSDIVYNSTDQSLIDYIAENAEIRYDVISNFVDKRKTFTSKITIKNTGNLTIAYNNWEIYFYAIRLVQPNEYPYKEGFKLHNCKMRLYHVAGSLCKLCPERNFRMESHDFVECKLVMKYWQSAKTDTMPNWYVWAEGLTSRDIESTQGDTLTFVGPFERPEQYQRYADDGWSPFTPESRFKKNDELAVSNVSEKLVIPTPVEMNMKSGSVKVDSSWTVVNSTKYYQVAKLIAEHFGLTIRSTKPQEKFIDITEQHDLNPLNVSTTVNEAYLIQISSQYITVSARAKAGMFYAYQTLKSIHQDGKSLPLCVIKDQPRFAYRGMHLDVGRNFFSKEEILKILETMAMYKLNQFHFHLTEDEGWRLEIPGIPELTEIGSRRCHDLNEDTCILPQLGSGSPKNGLGSGFYTTEDYMEILRYANDRNIQVIPEIDMPGHCRAGIKALEARYRKYMKIGNEVEANKYLLTDFADKTQYLTVQWFSDNAINICLNSTAVFIRHLITSLIEMHQDIQPLNIYHFGGDEVAGAWKESPECKKFLSKKGLNDTATLKRYFAHFMSNLTNDEELHMAVWADALKEGNALYNISAFPTNQNIIAYNWDNLWERGHGDKAYKLANAGYKVVLSHATHLYFDHPYEPNPEERGYYWATRFTDTRKTFGYIPDDIFYNADKSRDGHLLTKDQICPNNECLKLEKPENIIGIQGQVWTETIRTSQQLHEMMFPRMLALAERAWHKSEWEQIPDRGGSWKQIRSGLRFQKL</sequence>
<dbReference type="InterPro" id="IPR004866">
    <property type="entry name" value="CHB/HEX_N_dom"/>
</dbReference>
<dbReference type="GO" id="GO:0016020">
    <property type="term" value="C:membrane"/>
    <property type="evidence" value="ECO:0007669"/>
    <property type="project" value="TreeGrafter"/>
</dbReference>
<dbReference type="Gene3D" id="3.30.379.10">
    <property type="entry name" value="Chitobiase/beta-hexosaminidase domain 2-like"/>
    <property type="match status" value="1"/>
</dbReference>
<keyword evidence="12" id="KW-1185">Reference proteome</keyword>
<dbReference type="Pfam" id="PF02838">
    <property type="entry name" value="Glyco_hydro_20b"/>
    <property type="match status" value="1"/>
</dbReference>
<evidence type="ECO:0000256" key="6">
    <source>
        <dbReference type="ARBA" id="ARBA00030512"/>
    </source>
</evidence>
<dbReference type="GO" id="GO:0030203">
    <property type="term" value="P:glycosaminoglycan metabolic process"/>
    <property type="evidence" value="ECO:0007669"/>
    <property type="project" value="TreeGrafter"/>
</dbReference>
<dbReference type="InterPro" id="IPR029018">
    <property type="entry name" value="Hex-like_dom2"/>
</dbReference>
<comment type="catalytic activity">
    <reaction evidence="1">
        <text>Hydrolysis of terminal non-reducing N-acetyl-D-hexosamine residues in N-acetyl-beta-D-hexosaminides.</text>
        <dbReference type="EC" id="3.2.1.52"/>
    </reaction>
</comment>
<evidence type="ECO:0000256" key="7">
    <source>
        <dbReference type="ARBA" id="ARBA00033000"/>
    </source>
</evidence>
<evidence type="ECO:0000256" key="9">
    <source>
        <dbReference type="SAM" id="SignalP"/>
    </source>
</evidence>
<dbReference type="PRINTS" id="PR00738">
    <property type="entry name" value="GLHYDRLASE20"/>
</dbReference>
<dbReference type="SUPFAM" id="SSF49384">
    <property type="entry name" value="Carbohydrate-binding domain"/>
    <property type="match status" value="1"/>
</dbReference>
<dbReference type="Pfam" id="PF00728">
    <property type="entry name" value="Glyco_hydro_20"/>
    <property type="match status" value="1"/>
</dbReference>
<proteinExistence type="inferred from homology"/>
<feature type="domain" description="Chitobiase/beta-hexosaminidases N-terminal" evidence="10">
    <location>
        <begin position="46"/>
        <end position="205"/>
    </location>
</feature>
<evidence type="ECO:0000313" key="12">
    <source>
        <dbReference type="Proteomes" id="UP000005408"/>
    </source>
</evidence>
<dbReference type="SMART" id="SM01081">
    <property type="entry name" value="CHB_HEX"/>
    <property type="match status" value="1"/>
</dbReference>
<dbReference type="GO" id="GO:0004563">
    <property type="term" value="F:beta-N-acetylhexosaminidase activity"/>
    <property type="evidence" value="ECO:0007669"/>
    <property type="project" value="UniProtKB-EC"/>
</dbReference>
<feature type="chain" id="PRO_5036498445" description="beta-N-acetylhexosaminidase" evidence="9">
    <location>
        <begin position="28"/>
        <end position="781"/>
    </location>
</feature>
<dbReference type="Proteomes" id="UP000005408">
    <property type="component" value="Unassembled WGS sequence"/>
</dbReference>
<organism evidence="11 12">
    <name type="scientific">Magallana gigas</name>
    <name type="common">Pacific oyster</name>
    <name type="synonym">Crassostrea gigas</name>
    <dbReference type="NCBI Taxonomy" id="29159"/>
    <lineage>
        <taxon>Eukaryota</taxon>
        <taxon>Metazoa</taxon>
        <taxon>Spiralia</taxon>
        <taxon>Lophotrochozoa</taxon>
        <taxon>Mollusca</taxon>
        <taxon>Bivalvia</taxon>
        <taxon>Autobranchia</taxon>
        <taxon>Pteriomorphia</taxon>
        <taxon>Ostreida</taxon>
        <taxon>Ostreoidea</taxon>
        <taxon>Ostreidae</taxon>
        <taxon>Magallana</taxon>
    </lineage>
</organism>
<keyword evidence="4" id="KW-0378">Hydrolase</keyword>
<dbReference type="Gene3D" id="2.60.40.290">
    <property type="match status" value="1"/>
</dbReference>
<dbReference type="InterPro" id="IPR025705">
    <property type="entry name" value="Beta_hexosaminidase_sua/sub"/>
</dbReference>
<dbReference type="InterPro" id="IPR012291">
    <property type="entry name" value="CBM2_carb-bd_dom_sf"/>
</dbReference>
<dbReference type="Gene3D" id="3.20.20.80">
    <property type="entry name" value="Glycosidases"/>
    <property type="match status" value="1"/>
</dbReference>
<dbReference type="EnsemblMetazoa" id="G8263.3">
    <property type="protein sequence ID" value="G8263.3:cds"/>
    <property type="gene ID" value="G8263"/>
</dbReference>
<reference evidence="11" key="1">
    <citation type="submission" date="2022-08" db="UniProtKB">
        <authorList>
            <consortium name="EnsemblMetazoa"/>
        </authorList>
    </citation>
    <scope>IDENTIFICATION</scope>
    <source>
        <strain evidence="11">05x7-T-G4-1.051#20</strain>
    </source>
</reference>
<dbReference type="InterPro" id="IPR017853">
    <property type="entry name" value="GH"/>
</dbReference>
<dbReference type="OrthoDB" id="428480at2759"/>
<dbReference type="OMA" id="HINGDWY"/>
<evidence type="ECO:0000256" key="5">
    <source>
        <dbReference type="ARBA" id="ARBA00023295"/>
    </source>
</evidence>
<protein>
    <recommendedName>
        <fullName evidence="3">beta-N-acetylhexosaminidase</fullName>
        <ecNumber evidence="3">3.2.1.52</ecNumber>
    </recommendedName>
    <alternativeName>
        <fullName evidence="6">Beta-N-acetylhexosaminidase</fullName>
    </alternativeName>
    <alternativeName>
        <fullName evidence="7">N-acetyl-beta-glucosaminidase</fullName>
    </alternativeName>
</protein>
<dbReference type="EC" id="3.2.1.52" evidence="3"/>
<evidence type="ECO:0000256" key="8">
    <source>
        <dbReference type="PIRSR" id="PIRSR625705-1"/>
    </source>
</evidence>
<dbReference type="AlphaFoldDB" id="A0A8W8NNG2"/>
<feature type="signal peptide" evidence="9">
    <location>
        <begin position="1"/>
        <end position="27"/>
    </location>
</feature>
<dbReference type="InterPro" id="IPR015883">
    <property type="entry name" value="Glyco_hydro_20_cat"/>
</dbReference>
<evidence type="ECO:0000313" key="11">
    <source>
        <dbReference type="EnsemblMetazoa" id="G8263.3:cds"/>
    </source>
</evidence>
<feature type="active site" description="Proton donor" evidence="8">
    <location>
        <position position="547"/>
    </location>
</feature>
<keyword evidence="9" id="KW-0732">Signal</keyword>
<evidence type="ECO:0000256" key="3">
    <source>
        <dbReference type="ARBA" id="ARBA00012663"/>
    </source>
</evidence>
<name>A0A8W8NNG2_MAGGI</name>
<dbReference type="GO" id="GO:0030247">
    <property type="term" value="F:polysaccharide binding"/>
    <property type="evidence" value="ECO:0007669"/>
    <property type="project" value="InterPro"/>
</dbReference>
<dbReference type="Pfam" id="PF03173">
    <property type="entry name" value="CHB_HEX"/>
    <property type="match status" value="1"/>
</dbReference>
<dbReference type="SUPFAM" id="SSF51445">
    <property type="entry name" value="(Trans)glycosidases"/>
    <property type="match status" value="1"/>
</dbReference>
<dbReference type="InterPro" id="IPR015882">
    <property type="entry name" value="HEX_bac_N"/>
</dbReference>
<dbReference type="InterPro" id="IPR008965">
    <property type="entry name" value="CBM2/CBM3_carb-bd_dom_sf"/>
</dbReference>
<keyword evidence="5" id="KW-0326">Glycosidase</keyword>
<evidence type="ECO:0000259" key="10">
    <source>
        <dbReference type="SMART" id="SM01081"/>
    </source>
</evidence>
<accession>A0A8W8NNG2</accession>